<dbReference type="SMART" id="SM00271">
    <property type="entry name" value="DnaJ"/>
    <property type="match status" value="1"/>
</dbReference>
<organism evidence="3 4">
    <name type="scientific">Pisum sativum</name>
    <name type="common">Garden pea</name>
    <name type="synonym">Lathyrus oleraceus</name>
    <dbReference type="NCBI Taxonomy" id="3888"/>
    <lineage>
        <taxon>Eukaryota</taxon>
        <taxon>Viridiplantae</taxon>
        <taxon>Streptophyta</taxon>
        <taxon>Embryophyta</taxon>
        <taxon>Tracheophyta</taxon>
        <taxon>Spermatophyta</taxon>
        <taxon>Magnoliopsida</taxon>
        <taxon>eudicotyledons</taxon>
        <taxon>Gunneridae</taxon>
        <taxon>Pentapetalae</taxon>
        <taxon>rosids</taxon>
        <taxon>fabids</taxon>
        <taxon>Fabales</taxon>
        <taxon>Fabaceae</taxon>
        <taxon>Papilionoideae</taxon>
        <taxon>50 kb inversion clade</taxon>
        <taxon>NPAAA clade</taxon>
        <taxon>Hologalegina</taxon>
        <taxon>IRL clade</taxon>
        <taxon>Fabeae</taxon>
        <taxon>Lathyrus</taxon>
    </lineage>
</organism>
<dbReference type="Pfam" id="PF01556">
    <property type="entry name" value="DnaJ_C"/>
    <property type="match status" value="1"/>
</dbReference>
<dbReference type="GO" id="GO:0006457">
    <property type="term" value="P:protein folding"/>
    <property type="evidence" value="ECO:0007669"/>
    <property type="project" value="InterPro"/>
</dbReference>
<dbReference type="AlphaFoldDB" id="A0A9D5BBH4"/>
<evidence type="ECO:0000313" key="3">
    <source>
        <dbReference type="EMBL" id="KAI5437660.1"/>
    </source>
</evidence>
<dbReference type="PROSITE" id="PS50076">
    <property type="entry name" value="DNAJ_2"/>
    <property type="match status" value="1"/>
</dbReference>
<dbReference type="InterPro" id="IPR036869">
    <property type="entry name" value="J_dom_sf"/>
</dbReference>
<dbReference type="InterPro" id="IPR008971">
    <property type="entry name" value="HSP40/DnaJ_pept-bd"/>
</dbReference>
<evidence type="ECO:0000256" key="1">
    <source>
        <dbReference type="ARBA" id="ARBA00023186"/>
    </source>
</evidence>
<dbReference type="GO" id="GO:0005829">
    <property type="term" value="C:cytosol"/>
    <property type="evidence" value="ECO:0007669"/>
    <property type="project" value="TreeGrafter"/>
</dbReference>
<evidence type="ECO:0000259" key="2">
    <source>
        <dbReference type="PROSITE" id="PS50076"/>
    </source>
</evidence>
<dbReference type="PANTHER" id="PTHR24078:SF175">
    <property type="entry name" value="DNAJ HEAT SHOCK FAMILY PROTEIN"/>
    <property type="match status" value="1"/>
</dbReference>
<dbReference type="CDD" id="cd10747">
    <property type="entry name" value="DnaJ_C"/>
    <property type="match status" value="1"/>
</dbReference>
<dbReference type="SUPFAM" id="SSF49493">
    <property type="entry name" value="HSP40/DnaJ peptide-binding domain"/>
    <property type="match status" value="2"/>
</dbReference>
<dbReference type="OrthoDB" id="550424at2759"/>
<evidence type="ECO:0000313" key="4">
    <source>
        <dbReference type="Proteomes" id="UP001058974"/>
    </source>
</evidence>
<keyword evidence="1" id="KW-0143">Chaperone</keyword>
<dbReference type="Gene3D" id="1.10.287.110">
    <property type="entry name" value="DnaJ domain"/>
    <property type="match status" value="1"/>
</dbReference>
<dbReference type="InterPro" id="IPR002939">
    <property type="entry name" value="DnaJ_C"/>
</dbReference>
<gene>
    <name evidence="3" type="ORF">KIW84_023687</name>
</gene>
<dbReference type="CDD" id="cd06257">
    <property type="entry name" value="DnaJ"/>
    <property type="match status" value="1"/>
</dbReference>
<dbReference type="Gramene" id="Psat02G0368700-T1">
    <property type="protein sequence ID" value="KAI5437660.1"/>
    <property type="gene ID" value="KIW84_023687"/>
</dbReference>
<reference evidence="3 4" key="1">
    <citation type="journal article" date="2022" name="Nat. Genet.">
        <title>Improved pea reference genome and pan-genome highlight genomic features and evolutionary characteristics.</title>
        <authorList>
            <person name="Yang T."/>
            <person name="Liu R."/>
            <person name="Luo Y."/>
            <person name="Hu S."/>
            <person name="Wang D."/>
            <person name="Wang C."/>
            <person name="Pandey M.K."/>
            <person name="Ge S."/>
            <person name="Xu Q."/>
            <person name="Li N."/>
            <person name="Li G."/>
            <person name="Huang Y."/>
            <person name="Saxena R.K."/>
            <person name="Ji Y."/>
            <person name="Li M."/>
            <person name="Yan X."/>
            <person name="He Y."/>
            <person name="Liu Y."/>
            <person name="Wang X."/>
            <person name="Xiang C."/>
            <person name="Varshney R.K."/>
            <person name="Ding H."/>
            <person name="Gao S."/>
            <person name="Zong X."/>
        </authorList>
    </citation>
    <scope>NUCLEOTIDE SEQUENCE [LARGE SCALE GENOMIC DNA]</scope>
    <source>
        <strain evidence="3 4">cv. Zhongwan 6</strain>
    </source>
</reference>
<dbReference type="Pfam" id="PF00226">
    <property type="entry name" value="DnaJ"/>
    <property type="match status" value="1"/>
</dbReference>
<sequence>MGSVNYYRILKVNPDASYERIKKSFKNLSRKCHPDKINQEPLRKNEFDASFKRISEAFDVLSDPNKRRIYDLYGKYPVDFENGDGNNNMEVDDEGVGVVESDLLCTLEDLYCGCRKKVNLVRTVPDEFGELKREEDILKITIKPGWKKGTKITFPGRGNQLRGSPPLDLIFVVKEKPHAIFQRDRHDLVMTQKISFLEALVGSTLNITTLDRRNITVEVTDIVTPGYEKVVPDEGMPLAKDSSKRGNLRIKFDVEFPSNLTSQQKHSVSRILSEAVYN</sequence>
<dbReference type="PROSITE" id="PS00636">
    <property type="entry name" value="DNAJ_1"/>
    <property type="match status" value="1"/>
</dbReference>
<feature type="domain" description="J" evidence="2">
    <location>
        <begin position="5"/>
        <end position="74"/>
    </location>
</feature>
<dbReference type="EMBL" id="JAMSHJ010000002">
    <property type="protein sequence ID" value="KAI5437660.1"/>
    <property type="molecule type" value="Genomic_DNA"/>
</dbReference>
<protein>
    <recommendedName>
        <fullName evidence="2">J domain-containing protein</fullName>
    </recommendedName>
</protein>
<dbReference type="InterPro" id="IPR051339">
    <property type="entry name" value="DnaJ_subfamily_B"/>
</dbReference>
<dbReference type="Gramene" id="PSAT_LOCUS8844_t1">
    <property type="protein sequence ID" value="CAL5188678.1"/>
    <property type="gene ID" value="PSAT_LOCUS8844"/>
</dbReference>
<keyword evidence="4" id="KW-1185">Reference proteome</keyword>
<dbReference type="PANTHER" id="PTHR24078">
    <property type="entry name" value="DNAJ HOMOLOG SUBFAMILY C MEMBER"/>
    <property type="match status" value="1"/>
</dbReference>
<name>A0A9D5BBH4_PEA</name>
<dbReference type="PRINTS" id="PR00625">
    <property type="entry name" value="JDOMAIN"/>
</dbReference>
<dbReference type="SUPFAM" id="SSF46565">
    <property type="entry name" value="Chaperone J-domain"/>
    <property type="match status" value="1"/>
</dbReference>
<comment type="caution">
    <text evidence="3">The sequence shown here is derived from an EMBL/GenBank/DDBJ whole genome shotgun (WGS) entry which is preliminary data.</text>
</comment>
<dbReference type="GO" id="GO:0051087">
    <property type="term" value="F:protein-folding chaperone binding"/>
    <property type="evidence" value="ECO:0007669"/>
    <property type="project" value="TreeGrafter"/>
</dbReference>
<dbReference type="FunFam" id="2.60.260.20:FF:000006">
    <property type="entry name" value="DnaJ subfamily B member 13"/>
    <property type="match status" value="1"/>
</dbReference>
<dbReference type="FunFam" id="2.60.260.20:FF:000015">
    <property type="entry name" value="Heat shock protein 40"/>
    <property type="match status" value="1"/>
</dbReference>
<dbReference type="Gene3D" id="2.60.260.20">
    <property type="entry name" value="Urease metallochaperone UreE, N-terminal domain"/>
    <property type="match status" value="2"/>
</dbReference>
<dbReference type="Proteomes" id="UP001058974">
    <property type="component" value="Chromosome 2"/>
</dbReference>
<dbReference type="InterPro" id="IPR018253">
    <property type="entry name" value="DnaJ_domain_CS"/>
</dbReference>
<dbReference type="InterPro" id="IPR001623">
    <property type="entry name" value="DnaJ_domain"/>
</dbReference>
<proteinExistence type="predicted"/>
<dbReference type="GO" id="GO:0051082">
    <property type="term" value="F:unfolded protein binding"/>
    <property type="evidence" value="ECO:0007669"/>
    <property type="project" value="InterPro"/>
</dbReference>
<accession>A0A9D5BBH4</accession>